<evidence type="ECO:0000313" key="2">
    <source>
        <dbReference type="Proteomes" id="UP000479526"/>
    </source>
</evidence>
<dbReference type="Proteomes" id="UP000479526">
    <property type="component" value="Unassembled WGS sequence"/>
</dbReference>
<accession>A0A7C9NZE8</accession>
<proteinExistence type="predicted"/>
<keyword evidence="2" id="KW-1185">Reference proteome</keyword>
<dbReference type="EMBL" id="WXEW01000002">
    <property type="protein sequence ID" value="NAS21677.1"/>
    <property type="molecule type" value="Genomic_DNA"/>
</dbReference>
<protein>
    <submittedName>
        <fullName evidence="1">Uncharacterized protein</fullName>
    </submittedName>
</protein>
<reference evidence="1 2" key="1">
    <citation type="submission" date="2020-01" db="EMBL/GenBank/DDBJ databases">
        <title>Herbidospora sp. NEAU-GS84 nov., a novel actinomycete isolated from soil.</title>
        <authorList>
            <person name="Han L."/>
        </authorList>
    </citation>
    <scope>NUCLEOTIDE SEQUENCE [LARGE SCALE GENOMIC DNA]</scope>
    <source>
        <strain evidence="1 2">NEAU-GS84</strain>
    </source>
</reference>
<evidence type="ECO:0000313" key="1">
    <source>
        <dbReference type="EMBL" id="NAS21677.1"/>
    </source>
</evidence>
<dbReference type="AlphaFoldDB" id="A0A7C9NZE8"/>
<name>A0A7C9NZE8_9ACTN</name>
<gene>
    <name evidence="1" type="ORF">GT755_08260</name>
</gene>
<dbReference type="RefSeq" id="WP_161479095.1">
    <property type="nucleotide sequence ID" value="NZ_WXEW01000002.1"/>
</dbReference>
<organism evidence="1 2">
    <name type="scientific">Herbidospora solisilvae</name>
    <dbReference type="NCBI Taxonomy" id="2696284"/>
    <lineage>
        <taxon>Bacteria</taxon>
        <taxon>Bacillati</taxon>
        <taxon>Actinomycetota</taxon>
        <taxon>Actinomycetes</taxon>
        <taxon>Streptosporangiales</taxon>
        <taxon>Streptosporangiaceae</taxon>
        <taxon>Herbidospora</taxon>
    </lineage>
</organism>
<comment type="caution">
    <text evidence="1">The sequence shown here is derived from an EMBL/GenBank/DDBJ whole genome shotgun (WGS) entry which is preliminary data.</text>
</comment>
<sequence>MAELIAGLSDVCDRDDLYGLTDISAAKGEVSHEPSVWNIQWREDVGPR</sequence>